<dbReference type="PANTHER" id="PTHR47272">
    <property type="entry name" value="DDE_TNP_1_7 DOMAIN-CONTAINING PROTEIN"/>
    <property type="match status" value="1"/>
</dbReference>
<accession>A0A6G0TDN9</accession>
<reference evidence="3 4" key="1">
    <citation type="submission" date="2019-08" db="EMBL/GenBank/DDBJ databases">
        <title>The genome of the soybean aphid Biotype 1, its phylome, world population structure and adaptation to the North American continent.</title>
        <authorList>
            <person name="Giordano R."/>
            <person name="Donthu R.K."/>
            <person name="Hernandez A.G."/>
            <person name="Wright C.L."/>
            <person name="Zimin A.V."/>
        </authorList>
    </citation>
    <scope>NUCLEOTIDE SEQUENCE [LARGE SCALE GENOMIC DNA]</scope>
    <source>
        <tissue evidence="3">Whole aphids</tissue>
    </source>
</reference>
<dbReference type="PANTHER" id="PTHR47272:SF1">
    <property type="entry name" value="PIGGYBAC TRANSPOSABLE ELEMENT-DERIVED PROTEIN 3-LIKE"/>
    <property type="match status" value="1"/>
</dbReference>
<evidence type="ECO:0000259" key="2">
    <source>
        <dbReference type="Pfam" id="PF13843"/>
    </source>
</evidence>
<feature type="domain" description="PiggyBac transposable element-derived protein" evidence="2">
    <location>
        <begin position="171"/>
        <end position="539"/>
    </location>
</feature>
<name>A0A6G0TDN9_APHGL</name>
<sequence>MENIADDEDLIRFALEIPIDSDDESGESDDECLIDYDPIVDNNYSQNDFIEQAPSTITASIQNQNNIITPNIEQIFIQPSDTIDFDNNLLDGLEDLIPLINSEALTSPEQPRRQNRQTKPSKTAPNNIQIQPPVVSYKDINWKNGNLILNKNVTEFLGNSSLPIEIRHLISPLDFFSFFFDDELLDSIVEQSLLYSVQQNINNTFRFTKNELKKYLGIVALMSLVHLPNTRSYWNCVLGNTMIQETMSLKRFELIRRYLHFNNNETALPMSHKNYDRLHRIRPVLDHIKKKCNSIPIEENLSIDEQICPTKARSYLKQYLPLKPHKWGYKIFVLSGVSGFSYNFEVYSGLENNPDQRLQNEPNLGASANIVVRLARIIPKNQNYKLYFDNYYTTLALEVYFKKNGIYSLGTLRRNRVPGLILPDEKYLKTKPRGFSSECLAEVDGEAVTAVIWKDNKCVTLLSTLSGKLPETEVKRFDKKNKIRSKVPCPNIVGVYNKHMGGVDLLDAHIARYRVGMRSKKWYFKMFYHFFDVAMVNAWILYKKVNSDEKYMPLKDFRQEIAVSLCKIGENLTPTRGRKRKEPEQSEKKKRGYQTFKPPRDVRLDMIAHFPKITDKRERCKNNGCGKKTSIMCRKCKVLVNLHLWDQSAVRHLSNRRGHVHGLH</sequence>
<feature type="compositionally biased region" description="Polar residues" evidence="1">
    <location>
        <begin position="117"/>
        <end position="128"/>
    </location>
</feature>
<keyword evidence="4" id="KW-1185">Reference proteome</keyword>
<evidence type="ECO:0000313" key="4">
    <source>
        <dbReference type="Proteomes" id="UP000475862"/>
    </source>
</evidence>
<feature type="region of interest" description="Disordered" evidence="1">
    <location>
        <begin position="574"/>
        <end position="594"/>
    </location>
</feature>
<evidence type="ECO:0000256" key="1">
    <source>
        <dbReference type="SAM" id="MobiDB-lite"/>
    </source>
</evidence>
<organism evidence="3 4">
    <name type="scientific">Aphis glycines</name>
    <name type="common">Soybean aphid</name>
    <dbReference type="NCBI Taxonomy" id="307491"/>
    <lineage>
        <taxon>Eukaryota</taxon>
        <taxon>Metazoa</taxon>
        <taxon>Ecdysozoa</taxon>
        <taxon>Arthropoda</taxon>
        <taxon>Hexapoda</taxon>
        <taxon>Insecta</taxon>
        <taxon>Pterygota</taxon>
        <taxon>Neoptera</taxon>
        <taxon>Paraneoptera</taxon>
        <taxon>Hemiptera</taxon>
        <taxon>Sternorrhyncha</taxon>
        <taxon>Aphidomorpha</taxon>
        <taxon>Aphidoidea</taxon>
        <taxon>Aphididae</taxon>
        <taxon>Aphidini</taxon>
        <taxon>Aphis</taxon>
        <taxon>Aphis</taxon>
    </lineage>
</organism>
<feature type="region of interest" description="Disordered" evidence="1">
    <location>
        <begin position="104"/>
        <end position="128"/>
    </location>
</feature>
<gene>
    <name evidence="3" type="ORF">AGLY_011438</name>
</gene>
<comment type="caution">
    <text evidence="3">The sequence shown here is derived from an EMBL/GenBank/DDBJ whole genome shotgun (WGS) entry which is preliminary data.</text>
</comment>
<dbReference type="InterPro" id="IPR029526">
    <property type="entry name" value="PGBD"/>
</dbReference>
<dbReference type="EMBL" id="VYZN01000043">
    <property type="protein sequence ID" value="KAE9529976.1"/>
    <property type="molecule type" value="Genomic_DNA"/>
</dbReference>
<dbReference type="AlphaFoldDB" id="A0A6G0TDN9"/>
<evidence type="ECO:0000313" key="3">
    <source>
        <dbReference type="EMBL" id="KAE9529976.1"/>
    </source>
</evidence>
<dbReference type="Pfam" id="PF13843">
    <property type="entry name" value="DDE_Tnp_1_7"/>
    <property type="match status" value="1"/>
</dbReference>
<dbReference type="Proteomes" id="UP000475862">
    <property type="component" value="Unassembled WGS sequence"/>
</dbReference>
<dbReference type="OrthoDB" id="6625073at2759"/>
<proteinExistence type="predicted"/>
<protein>
    <recommendedName>
        <fullName evidence="2">PiggyBac transposable element-derived protein domain-containing protein</fullName>
    </recommendedName>
</protein>